<proteinExistence type="predicted"/>
<organism evidence="3 4">
    <name type="scientific">Xylaria hypoxylon</name>
    <dbReference type="NCBI Taxonomy" id="37992"/>
    <lineage>
        <taxon>Eukaryota</taxon>
        <taxon>Fungi</taxon>
        <taxon>Dikarya</taxon>
        <taxon>Ascomycota</taxon>
        <taxon>Pezizomycotina</taxon>
        <taxon>Sordariomycetes</taxon>
        <taxon>Xylariomycetidae</taxon>
        <taxon>Xylariales</taxon>
        <taxon>Xylariaceae</taxon>
        <taxon>Xylaria</taxon>
    </lineage>
</organism>
<protein>
    <recommendedName>
        <fullName evidence="2">TauD/TfdA-like domain-containing protein</fullName>
    </recommendedName>
</protein>
<dbReference type="InterPro" id="IPR003819">
    <property type="entry name" value="TauD/TfdA-like"/>
</dbReference>
<dbReference type="STRING" id="37992.A0A4Z0YVJ7"/>
<comment type="caution">
    <text evidence="3">The sequence shown here is derived from an EMBL/GenBank/DDBJ whole genome shotgun (WGS) entry which is preliminary data.</text>
</comment>
<feature type="domain" description="TauD/TfdA-like" evidence="2">
    <location>
        <begin position="72"/>
        <end position="365"/>
    </location>
</feature>
<reference evidence="3 4" key="1">
    <citation type="submission" date="2019-03" db="EMBL/GenBank/DDBJ databases">
        <title>Draft genome sequence of Xylaria hypoxylon DSM 108379, a ubiquitous saprotrophic-parasitic fungi on hardwood.</title>
        <authorList>
            <person name="Buettner E."/>
            <person name="Leonhardt S."/>
            <person name="Gebauer A.M."/>
            <person name="Liers C."/>
            <person name="Hofrichter M."/>
            <person name="Kellner H."/>
        </authorList>
    </citation>
    <scope>NUCLEOTIDE SEQUENCE [LARGE SCALE GENOMIC DNA]</scope>
    <source>
        <strain evidence="3 4">DSM 108379</strain>
    </source>
</reference>
<keyword evidence="1" id="KW-0560">Oxidoreductase</keyword>
<dbReference type="GO" id="GO:0016491">
    <property type="term" value="F:oxidoreductase activity"/>
    <property type="evidence" value="ECO:0007669"/>
    <property type="project" value="UniProtKB-KW"/>
</dbReference>
<name>A0A4Z0YVJ7_9PEZI</name>
<evidence type="ECO:0000259" key="2">
    <source>
        <dbReference type="Pfam" id="PF02668"/>
    </source>
</evidence>
<sequence>MATSIQSIGINALAIGSQTASAVVFEPFDLPPSNQRQLGAPHPIGTTIPLALRPSYAGIENINLGDVITTVKGLQSQDKLLTKQLALHGTILFRGLPIHNADDFSKFAHAFGFKPHEIIGIVVNRPVLAPNISPASEAPKEFLIHSHNESPQVPHAPGYIFLYGHRVPARGGETPMSSSLELFRRIQDEIPEFITELTEKGLLSRITYRKERLYTGGSTLREAFGKEIVDGDDLATRRSKIEAQIARYGRGTHTTWEWLDNDEGIVVTHRLPVIRTQPSTKLPSLFTGLAIFYQDATANNPTSSVRRNITEQMYGDGTPIPDRYLRRLVAITDEIRVLHRWEQGDVLVYDNIIAQHGRQPWEGEQTDRVVMASLFDGDEVPGPYGGADWAQLVRALEG</sequence>
<dbReference type="Pfam" id="PF02668">
    <property type="entry name" value="TauD"/>
    <property type="match status" value="1"/>
</dbReference>
<dbReference type="InterPro" id="IPR042098">
    <property type="entry name" value="TauD-like_sf"/>
</dbReference>
<dbReference type="OrthoDB" id="408743at2759"/>
<dbReference type="PANTHER" id="PTHR10696:SF21">
    <property type="entry name" value="TAUD_TFDA-LIKE DOMAIN-CONTAINING PROTEIN"/>
    <property type="match status" value="1"/>
</dbReference>
<evidence type="ECO:0000256" key="1">
    <source>
        <dbReference type="ARBA" id="ARBA00023002"/>
    </source>
</evidence>
<dbReference type="Gene3D" id="3.60.130.10">
    <property type="entry name" value="Clavaminate synthase-like"/>
    <property type="match status" value="1"/>
</dbReference>
<evidence type="ECO:0000313" key="3">
    <source>
        <dbReference type="EMBL" id="TGJ83401.1"/>
    </source>
</evidence>
<dbReference type="Proteomes" id="UP000297716">
    <property type="component" value="Unassembled WGS sequence"/>
</dbReference>
<evidence type="ECO:0000313" key="4">
    <source>
        <dbReference type="Proteomes" id="UP000297716"/>
    </source>
</evidence>
<dbReference type="EMBL" id="SKBN01000095">
    <property type="protein sequence ID" value="TGJ83401.1"/>
    <property type="molecule type" value="Genomic_DNA"/>
</dbReference>
<accession>A0A4Z0YVJ7</accession>
<dbReference type="PANTHER" id="PTHR10696">
    <property type="entry name" value="GAMMA-BUTYROBETAINE HYDROXYLASE-RELATED"/>
    <property type="match status" value="1"/>
</dbReference>
<gene>
    <name evidence="3" type="ORF">E0Z10_g5363</name>
</gene>
<keyword evidence="4" id="KW-1185">Reference proteome</keyword>
<dbReference type="SUPFAM" id="SSF51197">
    <property type="entry name" value="Clavaminate synthase-like"/>
    <property type="match status" value="1"/>
</dbReference>
<dbReference type="AlphaFoldDB" id="A0A4Z0YVJ7"/>
<dbReference type="InterPro" id="IPR050411">
    <property type="entry name" value="AlphaKG_dependent_hydroxylases"/>
</dbReference>